<comment type="function">
    <text evidence="10">Catalyzes the transfer of an acyl group from acyl-phosphate (acyl-PO(4)) to glycerol-3-phosphate (G3P) to form lysophosphatidic acid (LPA). This enzyme utilizes acyl-phosphate as fatty acyl donor, but not acyl-CoA or acyl-ACP.</text>
</comment>
<keyword evidence="8 10" id="KW-0594">Phospholipid biosynthesis</keyword>
<dbReference type="GO" id="GO:0043772">
    <property type="term" value="F:acyl-phosphate glycerol-3-phosphate acyltransferase activity"/>
    <property type="evidence" value="ECO:0007669"/>
    <property type="project" value="UniProtKB-UniRule"/>
</dbReference>
<keyword evidence="11" id="KW-0012">Acyltransferase</keyword>
<feature type="transmembrane region" description="Helical" evidence="10">
    <location>
        <begin position="69"/>
        <end position="94"/>
    </location>
</feature>
<keyword evidence="4 10" id="KW-0812">Transmembrane</keyword>
<evidence type="ECO:0000256" key="6">
    <source>
        <dbReference type="ARBA" id="ARBA00023098"/>
    </source>
</evidence>
<feature type="transmembrane region" description="Helical" evidence="10">
    <location>
        <begin position="6"/>
        <end position="26"/>
    </location>
</feature>
<evidence type="ECO:0000313" key="12">
    <source>
        <dbReference type="Proteomes" id="UP000229166"/>
    </source>
</evidence>
<proteinExistence type="inferred from homology"/>
<feature type="transmembrane region" description="Helical" evidence="10">
    <location>
        <begin position="167"/>
        <end position="192"/>
    </location>
</feature>
<evidence type="ECO:0000256" key="1">
    <source>
        <dbReference type="ARBA" id="ARBA00022475"/>
    </source>
</evidence>
<protein>
    <recommendedName>
        <fullName evidence="10">Glycerol-3-phosphate acyltransferase</fullName>
    </recommendedName>
    <alternativeName>
        <fullName evidence="10">Acyl-PO4 G3P acyltransferase</fullName>
    </alternativeName>
    <alternativeName>
        <fullName evidence="10">Acyl-phosphate--glycerol-3-phosphate acyltransferase</fullName>
    </alternativeName>
    <alternativeName>
        <fullName evidence="10">G3P acyltransferase</fullName>
        <shortName evidence="10">GPAT</shortName>
        <ecNumber evidence="10">2.3.1.275</ecNumber>
    </alternativeName>
    <alternativeName>
        <fullName evidence="10">Lysophosphatidic acid synthase</fullName>
        <shortName evidence="10">LPA synthase</shortName>
    </alternativeName>
</protein>
<dbReference type="EMBL" id="PFOZ01000031">
    <property type="protein sequence ID" value="PIZ87237.1"/>
    <property type="molecule type" value="Genomic_DNA"/>
</dbReference>
<dbReference type="HAMAP" id="MF_01043">
    <property type="entry name" value="PlsY"/>
    <property type="match status" value="1"/>
</dbReference>
<feature type="transmembrane region" description="Helical" evidence="10">
    <location>
        <begin position="127"/>
        <end position="155"/>
    </location>
</feature>
<dbReference type="GO" id="GO:0008654">
    <property type="term" value="P:phospholipid biosynthetic process"/>
    <property type="evidence" value="ECO:0007669"/>
    <property type="project" value="UniProtKB-UniRule"/>
</dbReference>
<sequence>MQNYYFGFLWIILSYLIGSLPFGFLISKYSKGIDIRSVGRKQIGATNVFHYVGRWEGVLTGILDVAKGWAVVFFAQQFGFSLWIQIFAGLAAVAGHNWPIFLKFFGGRGVATLLGAAFALNTAVFPYAAVVLFLIMFLWDGAPATLIFLLIYFFLNYRAGQPEHYVFAILAFPMILLKRLTGGGAILSRLLFDREGGPRQFPRWKKVQKNGN</sequence>
<keyword evidence="7 10" id="KW-0472">Membrane</keyword>
<name>A0A2M7UUB7_9BACT</name>
<dbReference type="InterPro" id="IPR003811">
    <property type="entry name" value="G3P_acylTferase_PlsY"/>
</dbReference>
<accession>A0A2M7UUB7</accession>
<feature type="transmembrane region" description="Helical" evidence="10">
    <location>
        <begin position="100"/>
        <end position="120"/>
    </location>
</feature>
<comment type="pathway">
    <text evidence="10">Lipid metabolism; phospholipid metabolism.</text>
</comment>
<dbReference type="Pfam" id="PF02660">
    <property type="entry name" value="G3P_acyltransf"/>
    <property type="match status" value="1"/>
</dbReference>
<organism evidence="11 12">
    <name type="scientific">Candidatus Nealsonbacteria bacterium CG_4_10_14_0_2_um_filter_40_15</name>
    <dbReference type="NCBI Taxonomy" id="1974682"/>
    <lineage>
        <taxon>Bacteria</taxon>
        <taxon>Candidatus Nealsoniibacteriota</taxon>
    </lineage>
</organism>
<dbReference type="PANTHER" id="PTHR30309:SF0">
    <property type="entry name" value="GLYCEROL-3-PHOSPHATE ACYLTRANSFERASE-RELATED"/>
    <property type="match status" value="1"/>
</dbReference>
<dbReference type="GO" id="GO:0005886">
    <property type="term" value="C:plasma membrane"/>
    <property type="evidence" value="ECO:0007669"/>
    <property type="project" value="UniProtKB-SubCell"/>
</dbReference>
<evidence type="ECO:0000256" key="8">
    <source>
        <dbReference type="ARBA" id="ARBA00023209"/>
    </source>
</evidence>
<gene>
    <name evidence="10" type="primary">plsY</name>
    <name evidence="11" type="ORF">COX92_01590</name>
</gene>
<dbReference type="PANTHER" id="PTHR30309">
    <property type="entry name" value="INNER MEMBRANE PROTEIN YGIH"/>
    <property type="match status" value="1"/>
</dbReference>
<keyword evidence="3 10" id="KW-0808">Transferase</keyword>
<reference evidence="12" key="1">
    <citation type="submission" date="2017-09" db="EMBL/GenBank/DDBJ databases">
        <title>Depth-based differentiation of microbial function through sediment-hosted aquifers and enrichment of novel symbionts in the deep terrestrial subsurface.</title>
        <authorList>
            <person name="Probst A.J."/>
            <person name="Ladd B."/>
            <person name="Jarett J.K."/>
            <person name="Geller-Mcgrath D.E."/>
            <person name="Sieber C.M.K."/>
            <person name="Emerson J.B."/>
            <person name="Anantharaman K."/>
            <person name="Thomas B.C."/>
            <person name="Malmstrom R."/>
            <person name="Stieglmeier M."/>
            <person name="Klingl A."/>
            <person name="Woyke T."/>
            <person name="Ryan C.M."/>
            <person name="Banfield J.F."/>
        </authorList>
    </citation>
    <scope>NUCLEOTIDE SEQUENCE [LARGE SCALE GENOMIC DNA]</scope>
</reference>
<evidence type="ECO:0000256" key="3">
    <source>
        <dbReference type="ARBA" id="ARBA00022679"/>
    </source>
</evidence>
<dbReference type="EC" id="2.3.1.275" evidence="10"/>
<keyword evidence="6 10" id="KW-0443">Lipid metabolism</keyword>
<keyword evidence="9 10" id="KW-1208">Phospholipid metabolism</keyword>
<evidence type="ECO:0000256" key="10">
    <source>
        <dbReference type="HAMAP-Rule" id="MF_01043"/>
    </source>
</evidence>
<comment type="subunit">
    <text evidence="10">Probably interacts with PlsX.</text>
</comment>
<dbReference type="UniPathway" id="UPA00085"/>
<evidence type="ECO:0000256" key="7">
    <source>
        <dbReference type="ARBA" id="ARBA00023136"/>
    </source>
</evidence>
<comment type="catalytic activity">
    <reaction evidence="10">
        <text>an acyl phosphate + sn-glycerol 3-phosphate = a 1-acyl-sn-glycero-3-phosphate + phosphate</text>
        <dbReference type="Rhea" id="RHEA:34075"/>
        <dbReference type="ChEBI" id="CHEBI:43474"/>
        <dbReference type="ChEBI" id="CHEBI:57597"/>
        <dbReference type="ChEBI" id="CHEBI:57970"/>
        <dbReference type="ChEBI" id="CHEBI:59918"/>
        <dbReference type="EC" id="2.3.1.275"/>
    </reaction>
</comment>
<evidence type="ECO:0000256" key="5">
    <source>
        <dbReference type="ARBA" id="ARBA00022989"/>
    </source>
</evidence>
<evidence type="ECO:0000256" key="9">
    <source>
        <dbReference type="ARBA" id="ARBA00023264"/>
    </source>
</evidence>
<keyword evidence="5 10" id="KW-1133">Transmembrane helix</keyword>
<evidence type="ECO:0000256" key="2">
    <source>
        <dbReference type="ARBA" id="ARBA00022516"/>
    </source>
</evidence>
<evidence type="ECO:0000313" key="11">
    <source>
        <dbReference type="EMBL" id="PIZ87237.1"/>
    </source>
</evidence>
<keyword evidence="2 10" id="KW-0444">Lipid biosynthesis</keyword>
<comment type="similarity">
    <text evidence="10">Belongs to the PlsY family.</text>
</comment>
<keyword evidence="1 10" id="KW-1003">Cell membrane</keyword>
<evidence type="ECO:0000256" key="4">
    <source>
        <dbReference type="ARBA" id="ARBA00022692"/>
    </source>
</evidence>
<comment type="subcellular location">
    <subcellularLocation>
        <location evidence="10">Cell membrane</location>
        <topology evidence="10">Multi-pass membrane protein</topology>
    </subcellularLocation>
</comment>
<comment type="caution">
    <text evidence="11">The sequence shown here is derived from an EMBL/GenBank/DDBJ whole genome shotgun (WGS) entry which is preliminary data.</text>
</comment>
<dbReference type="Proteomes" id="UP000229166">
    <property type="component" value="Unassembled WGS sequence"/>
</dbReference>
<dbReference type="SMART" id="SM01207">
    <property type="entry name" value="G3P_acyltransf"/>
    <property type="match status" value="1"/>
</dbReference>
<dbReference type="AlphaFoldDB" id="A0A2M7UUB7"/>